<feature type="binding site" evidence="4">
    <location>
        <position position="95"/>
    </location>
    <ligand>
        <name>Zn(2+)</name>
        <dbReference type="ChEBI" id="CHEBI:29105"/>
    </ligand>
</feature>
<sequence>MHELSVAESLLKIIKEEMAKHNVNKLIRVKIKYGQISAIVPEALQTAFQVLTADTPLEGAEIITEEVPLKARCRVCKREFTPDPDEFVVIYCPYCKAEFGHEIISGKELIIEEIEAE</sequence>
<comment type="similarity">
    <text evidence="4">Belongs to the HypA/HybF family.</text>
</comment>
<dbReference type="Pfam" id="PF01155">
    <property type="entry name" value="HypA"/>
    <property type="match status" value="1"/>
</dbReference>
<comment type="function">
    <text evidence="4">Involved in the maturation of [NiFe] hydrogenases. Required for nickel insertion into the metal center of the hydrogenase.</text>
</comment>
<dbReference type="EMBL" id="FNIN01000001">
    <property type="protein sequence ID" value="SDN31292.1"/>
    <property type="molecule type" value="Genomic_DNA"/>
</dbReference>
<dbReference type="NCBIfam" id="TIGR00100">
    <property type="entry name" value="hypA"/>
    <property type="match status" value="1"/>
</dbReference>
<keyword evidence="3 4" id="KW-0862">Zinc</keyword>
<dbReference type="STRING" id="206665.SAMN04488516_101364"/>
<evidence type="ECO:0000256" key="1">
    <source>
        <dbReference type="ARBA" id="ARBA00022596"/>
    </source>
</evidence>
<feature type="binding site" evidence="4">
    <location>
        <position position="2"/>
    </location>
    <ligand>
        <name>Ni(2+)</name>
        <dbReference type="ChEBI" id="CHEBI:49786"/>
    </ligand>
</feature>
<protein>
    <recommendedName>
        <fullName evidence="4">Hydrogenase maturation factor HypA</fullName>
    </recommendedName>
</protein>
<reference evidence="5 6" key="1">
    <citation type="submission" date="2016-10" db="EMBL/GenBank/DDBJ databases">
        <authorList>
            <person name="de Groot N.N."/>
        </authorList>
    </citation>
    <scope>NUCLEOTIDE SEQUENCE [LARGE SCALE GENOMIC DNA]</scope>
    <source>
        <strain evidence="5 6">DSM 15269</strain>
    </source>
</reference>
<keyword evidence="6" id="KW-1185">Reference proteome</keyword>
<evidence type="ECO:0000256" key="4">
    <source>
        <dbReference type="HAMAP-Rule" id="MF_00213"/>
    </source>
</evidence>
<keyword evidence="1 4" id="KW-0533">Nickel</keyword>
<organism evidence="5 6">
    <name type="scientific">Desulfonauticus submarinus</name>
    <dbReference type="NCBI Taxonomy" id="206665"/>
    <lineage>
        <taxon>Bacteria</taxon>
        <taxon>Pseudomonadati</taxon>
        <taxon>Thermodesulfobacteriota</taxon>
        <taxon>Desulfovibrionia</taxon>
        <taxon>Desulfovibrionales</taxon>
        <taxon>Desulfonauticaceae</taxon>
        <taxon>Desulfonauticus</taxon>
    </lineage>
</organism>
<accession>A0A1H0ACB8</accession>
<dbReference type="RefSeq" id="WP_092062480.1">
    <property type="nucleotide sequence ID" value="NZ_FNIN01000001.1"/>
</dbReference>
<dbReference type="GO" id="GO:0051604">
    <property type="term" value="P:protein maturation"/>
    <property type="evidence" value="ECO:0007669"/>
    <property type="project" value="InterPro"/>
</dbReference>
<dbReference type="GO" id="GO:0008270">
    <property type="term" value="F:zinc ion binding"/>
    <property type="evidence" value="ECO:0007669"/>
    <property type="project" value="UniProtKB-UniRule"/>
</dbReference>
<dbReference type="AlphaFoldDB" id="A0A1H0ACB8"/>
<keyword evidence="2 4" id="KW-0479">Metal-binding</keyword>
<dbReference type="InterPro" id="IPR000688">
    <property type="entry name" value="HypA/HybF"/>
</dbReference>
<dbReference type="HAMAP" id="MF_00213">
    <property type="entry name" value="HypA_HybF"/>
    <property type="match status" value="1"/>
</dbReference>
<dbReference type="PANTHER" id="PTHR34535">
    <property type="entry name" value="HYDROGENASE MATURATION FACTOR HYPA"/>
    <property type="match status" value="1"/>
</dbReference>
<feature type="binding site" evidence="4">
    <location>
        <position position="76"/>
    </location>
    <ligand>
        <name>Zn(2+)</name>
        <dbReference type="ChEBI" id="CHEBI:29105"/>
    </ligand>
</feature>
<feature type="binding site" evidence="4">
    <location>
        <position position="92"/>
    </location>
    <ligand>
        <name>Zn(2+)</name>
        <dbReference type="ChEBI" id="CHEBI:29105"/>
    </ligand>
</feature>
<evidence type="ECO:0000313" key="6">
    <source>
        <dbReference type="Proteomes" id="UP000199602"/>
    </source>
</evidence>
<evidence type="ECO:0000313" key="5">
    <source>
        <dbReference type="EMBL" id="SDN31292.1"/>
    </source>
</evidence>
<evidence type="ECO:0000256" key="2">
    <source>
        <dbReference type="ARBA" id="ARBA00022723"/>
    </source>
</evidence>
<dbReference type="PIRSF" id="PIRSF004761">
    <property type="entry name" value="Hydrgn_mat_HypA"/>
    <property type="match status" value="1"/>
</dbReference>
<evidence type="ECO:0000256" key="3">
    <source>
        <dbReference type="ARBA" id="ARBA00022833"/>
    </source>
</evidence>
<proteinExistence type="inferred from homology"/>
<dbReference type="Gene3D" id="3.30.2320.80">
    <property type="match status" value="1"/>
</dbReference>
<gene>
    <name evidence="4" type="primary">hypA</name>
    <name evidence="5" type="ORF">SAMN04488516_101364</name>
</gene>
<dbReference type="GO" id="GO:0016151">
    <property type="term" value="F:nickel cation binding"/>
    <property type="evidence" value="ECO:0007669"/>
    <property type="project" value="UniProtKB-UniRule"/>
</dbReference>
<name>A0A1H0ACB8_9BACT</name>
<dbReference type="OrthoDB" id="9800361at2"/>
<feature type="binding site" evidence="4">
    <location>
        <position position="73"/>
    </location>
    <ligand>
        <name>Zn(2+)</name>
        <dbReference type="ChEBI" id="CHEBI:29105"/>
    </ligand>
</feature>
<dbReference type="PANTHER" id="PTHR34535:SF3">
    <property type="entry name" value="HYDROGENASE MATURATION FACTOR HYPA"/>
    <property type="match status" value="1"/>
</dbReference>
<dbReference type="Proteomes" id="UP000199602">
    <property type="component" value="Unassembled WGS sequence"/>
</dbReference>